<dbReference type="Pfam" id="PF12796">
    <property type="entry name" value="Ank_2"/>
    <property type="match status" value="1"/>
</dbReference>
<dbReference type="InterPro" id="IPR036770">
    <property type="entry name" value="Ankyrin_rpt-contain_sf"/>
</dbReference>
<feature type="repeat" description="ANK" evidence="3">
    <location>
        <begin position="345"/>
        <end position="377"/>
    </location>
</feature>
<feature type="domain" description="Solute-binding protein family 3/N-terminal" evidence="5">
    <location>
        <begin position="27"/>
        <end position="255"/>
    </location>
</feature>
<dbReference type="SMART" id="SM00062">
    <property type="entry name" value="PBPb"/>
    <property type="match status" value="1"/>
</dbReference>
<dbReference type="EMBL" id="JBHSHD010000006">
    <property type="protein sequence ID" value="MFC4820122.1"/>
    <property type="molecule type" value="Genomic_DNA"/>
</dbReference>
<evidence type="ECO:0000313" key="6">
    <source>
        <dbReference type="EMBL" id="MFC4820122.1"/>
    </source>
</evidence>
<dbReference type="NCBIfam" id="TIGR03871">
    <property type="entry name" value="ABC_peri_MoxJ_2"/>
    <property type="match status" value="1"/>
</dbReference>
<dbReference type="SUPFAM" id="SSF48403">
    <property type="entry name" value="Ankyrin repeat"/>
    <property type="match status" value="1"/>
</dbReference>
<dbReference type="SMART" id="SM00248">
    <property type="entry name" value="ANK"/>
    <property type="match status" value="6"/>
</dbReference>
<feature type="repeat" description="ANK" evidence="3">
    <location>
        <begin position="378"/>
        <end position="410"/>
    </location>
</feature>
<dbReference type="Gene3D" id="1.25.40.20">
    <property type="entry name" value="Ankyrin repeat-containing domain"/>
    <property type="match status" value="3"/>
</dbReference>
<evidence type="ECO:0000256" key="1">
    <source>
        <dbReference type="ARBA" id="ARBA00022737"/>
    </source>
</evidence>
<evidence type="ECO:0000256" key="3">
    <source>
        <dbReference type="PROSITE-ProRule" id="PRU00023"/>
    </source>
</evidence>
<protein>
    <submittedName>
        <fullName evidence="6">Quinoprotein dehydrogenase-associated putative ABC transporter substrate-binding protein</fullName>
    </submittedName>
</protein>
<dbReference type="PANTHER" id="PTHR24171">
    <property type="entry name" value="ANKYRIN REPEAT DOMAIN-CONTAINING PROTEIN 39-RELATED"/>
    <property type="match status" value="1"/>
</dbReference>
<dbReference type="Proteomes" id="UP001595886">
    <property type="component" value="Unassembled WGS sequence"/>
</dbReference>
<dbReference type="PROSITE" id="PS51257">
    <property type="entry name" value="PROKAR_LIPOPROTEIN"/>
    <property type="match status" value="1"/>
</dbReference>
<dbReference type="InterPro" id="IPR002110">
    <property type="entry name" value="Ankyrin_rpt"/>
</dbReference>
<evidence type="ECO:0000256" key="2">
    <source>
        <dbReference type="ARBA" id="ARBA00023043"/>
    </source>
</evidence>
<feature type="repeat" description="ANK" evidence="3">
    <location>
        <begin position="411"/>
        <end position="443"/>
    </location>
</feature>
<reference evidence="7" key="1">
    <citation type="journal article" date="2019" name="Int. J. Syst. Evol. Microbiol.">
        <title>The Global Catalogue of Microorganisms (GCM) 10K type strain sequencing project: providing services to taxonomists for standard genome sequencing and annotation.</title>
        <authorList>
            <consortium name="The Broad Institute Genomics Platform"/>
            <consortium name="The Broad Institute Genome Sequencing Center for Infectious Disease"/>
            <person name="Wu L."/>
            <person name="Ma J."/>
        </authorList>
    </citation>
    <scope>NUCLEOTIDE SEQUENCE [LARGE SCALE GENOMIC DNA]</scope>
    <source>
        <strain evidence="7">CCUG 30340</strain>
    </source>
</reference>
<comment type="caution">
    <text evidence="6">The sequence shown here is derived from an EMBL/GenBank/DDBJ whole genome shotgun (WGS) entry which is preliminary data.</text>
</comment>
<dbReference type="RefSeq" id="WP_380019948.1">
    <property type="nucleotide sequence ID" value="NZ_JBHSHD010000006.1"/>
</dbReference>
<feature type="repeat" description="ANK" evidence="3">
    <location>
        <begin position="477"/>
        <end position="509"/>
    </location>
</feature>
<keyword evidence="7" id="KW-1185">Reference proteome</keyword>
<proteinExistence type="predicted"/>
<dbReference type="InterPro" id="IPR001638">
    <property type="entry name" value="Solute-binding_3/MltF_N"/>
</dbReference>
<dbReference type="InterPro" id="IPR022448">
    <property type="entry name" value="Quinoprotein_dehydrogenase"/>
</dbReference>
<sequence>MSLKATLALAAALACANFAAAAEDALPLRVCADPGNMPLSNNKGEGFQNKVAEVLAKGMGTTLEYYWYPYYGRGLVRSTLNAGQCDVLMDVPSDFEMALTTKPYFKSTFVLVHRNDRKYHIGSLDDPLLKTLNIGVFQSSPAREALRSHGVLEKTRVQYVFFDSYSNTKDYPGKQVEQVVDGTLDAAEAWGPIAGYYAVKKKAPLTLLPMNRLDDGIPLEFEMSLGVRRADKDLKQRLDRALEANRDEIRAILADYGVPLVHCDDCVVSGDLPEHGPYTAIEKAHLQARGDHPESSAQELAATKSRLAEGGDASKELVDAVLGNDPDRVRFLLDRGADPNKVAELDYNALQTAVREGHLAIAQILLERGADIDRLDKDGWSPLMFAVYRNNPDMIALLLRKGANKDIYGTSGWSALSVAITYGDAARVKQLLDAGANVNAANAAGYTPVMFATAKSADGVLDLLIQRGAKVGAANKAGITSLMLAAAENNADAARLLLAAGADTTTKDAEGQTALEIARAKRNAQVEALLSERPKG</sequence>
<organism evidence="6 7">
    <name type="scientific">Dokdonella ginsengisoli</name>
    <dbReference type="NCBI Taxonomy" id="363846"/>
    <lineage>
        <taxon>Bacteria</taxon>
        <taxon>Pseudomonadati</taxon>
        <taxon>Pseudomonadota</taxon>
        <taxon>Gammaproteobacteria</taxon>
        <taxon>Lysobacterales</taxon>
        <taxon>Rhodanobacteraceae</taxon>
        <taxon>Dokdonella</taxon>
    </lineage>
</organism>
<feature type="signal peptide" evidence="4">
    <location>
        <begin position="1"/>
        <end position="21"/>
    </location>
</feature>
<dbReference type="Pfam" id="PF13857">
    <property type="entry name" value="Ank_5"/>
    <property type="match status" value="1"/>
</dbReference>
<keyword evidence="2 3" id="KW-0040">ANK repeat</keyword>
<gene>
    <name evidence="6" type="ORF">ACFO6Q_07295</name>
</gene>
<name>A0ABV9QXC9_9GAMM</name>
<dbReference type="Pfam" id="PF00023">
    <property type="entry name" value="Ank"/>
    <property type="match status" value="1"/>
</dbReference>
<evidence type="ECO:0000256" key="4">
    <source>
        <dbReference type="SAM" id="SignalP"/>
    </source>
</evidence>
<dbReference type="SUPFAM" id="SSF53850">
    <property type="entry name" value="Periplasmic binding protein-like II"/>
    <property type="match status" value="1"/>
</dbReference>
<feature type="chain" id="PRO_5045495997" evidence="4">
    <location>
        <begin position="22"/>
        <end position="536"/>
    </location>
</feature>
<dbReference type="PROSITE" id="PS50088">
    <property type="entry name" value="ANK_REPEAT"/>
    <property type="match status" value="5"/>
</dbReference>
<feature type="repeat" description="ANK" evidence="3">
    <location>
        <begin position="444"/>
        <end position="476"/>
    </location>
</feature>
<evidence type="ECO:0000259" key="5">
    <source>
        <dbReference type="SMART" id="SM00062"/>
    </source>
</evidence>
<evidence type="ECO:0000313" key="7">
    <source>
        <dbReference type="Proteomes" id="UP001595886"/>
    </source>
</evidence>
<keyword evidence="1" id="KW-0677">Repeat</keyword>
<dbReference type="PROSITE" id="PS50297">
    <property type="entry name" value="ANK_REP_REGION"/>
    <property type="match status" value="5"/>
</dbReference>
<keyword evidence="4" id="KW-0732">Signal</keyword>
<accession>A0ABV9QXC9</accession>
<dbReference type="Gene3D" id="3.40.190.10">
    <property type="entry name" value="Periplasmic binding protein-like II"/>
    <property type="match status" value="2"/>
</dbReference>